<feature type="compositionally biased region" description="Basic and acidic residues" evidence="6">
    <location>
        <begin position="255"/>
        <end position="274"/>
    </location>
</feature>
<dbReference type="OrthoDB" id="1166594at2759"/>
<evidence type="ECO:0000256" key="4">
    <source>
        <dbReference type="ARBA" id="ARBA00023110"/>
    </source>
</evidence>
<proteinExistence type="inferred from homology"/>
<feature type="compositionally biased region" description="Basic residues" evidence="6">
    <location>
        <begin position="786"/>
        <end position="801"/>
    </location>
</feature>
<dbReference type="InterPro" id="IPR002130">
    <property type="entry name" value="Cyclophilin-type_PPIase_dom"/>
</dbReference>
<feature type="compositionally biased region" description="Low complexity" evidence="6">
    <location>
        <begin position="760"/>
        <end position="785"/>
    </location>
</feature>
<evidence type="ECO:0000259" key="7">
    <source>
        <dbReference type="PROSITE" id="PS50072"/>
    </source>
</evidence>
<feature type="compositionally biased region" description="Basic and acidic residues" evidence="6">
    <location>
        <begin position="393"/>
        <end position="416"/>
    </location>
</feature>
<evidence type="ECO:0000256" key="6">
    <source>
        <dbReference type="SAM" id="MobiDB-lite"/>
    </source>
</evidence>
<feature type="compositionally biased region" description="Polar residues" evidence="6">
    <location>
        <begin position="492"/>
        <end position="506"/>
    </location>
</feature>
<dbReference type="GO" id="GO:0016018">
    <property type="term" value="F:cyclosporin A binding"/>
    <property type="evidence" value="ECO:0007669"/>
    <property type="project" value="TreeGrafter"/>
</dbReference>
<evidence type="ECO:0000313" key="8">
    <source>
        <dbReference type="EMBL" id="KAD3337785.1"/>
    </source>
</evidence>
<comment type="similarity">
    <text evidence="2">Belongs to the cyclophilin-type PPIase family.</text>
</comment>
<keyword evidence="4" id="KW-0697">Rotamase</keyword>
<dbReference type="Proteomes" id="UP000326396">
    <property type="component" value="Linkage Group LG6"/>
</dbReference>
<name>A0A5N6MAW5_9ASTR</name>
<dbReference type="SUPFAM" id="SSF50891">
    <property type="entry name" value="Cyclophilin-like"/>
    <property type="match status" value="1"/>
</dbReference>
<feature type="compositionally biased region" description="Low complexity" evidence="6">
    <location>
        <begin position="298"/>
        <end position="313"/>
    </location>
</feature>
<dbReference type="GO" id="GO:0003755">
    <property type="term" value="F:peptidyl-prolyl cis-trans isomerase activity"/>
    <property type="evidence" value="ECO:0007669"/>
    <property type="project" value="UniProtKB-KW"/>
</dbReference>
<dbReference type="PRINTS" id="PR00153">
    <property type="entry name" value="CSAPPISMRASE"/>
</dbReference>
<feature type="compositionally biased region" description="Low complexity" evidence="6">
    <location>
        <begin position="539"/>
        <end position="550"/>
    </location>
</feature>
<dbReference type="GO" id="GO:0006457">
    <property type="term" value="P:protein folding"/>
    <property type="evidence" value="ECO:0007669"/>
    <property type="project" value="TreeGrafter"/>
</dbReference>
<feature type="compositionally biased region" description="Low complexity" evidence="6">
    <location>
        <begin position="581"/>
        <end position="596"/>
    </location>
</feature>
<feature type="compositionally biased region" description="Low complexity" evidence="6">
    <location>
        <begin position="511"/>
        <end position="522"/>
    </location>
</feature>
<evidence type="ECO:0000256" key="2">
    <source>
        <dbReference type="ARBA" id="ARBA00007365"/>
    </source>
</evidence>
<dbReference type="PROSITE" id="PS50072">
    <property type="entry name" value="CSA_PPIASE_2"/>
    <property type="match status" value="1"/>
</dbReference>
<dbReference type="Pfam" id="PF00160">
    <property type="entry name" value="Pro_isomerase"/>
    <property type="match status" value="1"/>
</dbReference>
<dbReference type="Gene3D" id="2.40.100.10">
    <property type="entry name" value="Cyclophilin-like"/>
    <property type="match status" value="1"/>
</dbReference>
<dbReference type="EMBL" id="SZYD01000016">
    <property type="protein sequence ID" value="KAD3337785.1"/>
    <property type="molecule type" value="Genomic_DNA"/>
</dbReference>
<feature type="compositionally biased region" description="Low complexity" evidence="6">
    <location>
        <begin position="321"/>
        <end position="338"/>
    </location>
</feature>
<reference evidence="8 9" key="1">
    <citation type="submission" date="2019-05" db="EMBL/GenBank/DDBJ databases">
        <title>Mikania micrantha, genome provides insights into the molecular mechanism of rapid growth.</title>
        <authorList>
            <person name="Liu B."/>
        </authorList>
    </citation>
    <scope>NUCLEOTIDE SEQUENCE [LARGE SCALE GENOMIC DNA]</scope>
    <source>
        <strain evidence="8">NLD-2019</strain>
        <tissue evidence="8">Leaf</tissue>
    </source>
</reference>
<keyword evidence="9" id="KW-1185">Reference proteome</keyword>
<evidence type="ECO:0000256" key="5">
    <source>
        <dbReference type="ARBA" id="ARBA00023235"/>
    </source>
</evidence>
<feature type="compositionally biased region" description="Basic residues" evidence="6">
    <location>
        <begin position="343"/>
        <end position="381"/>
    </location>
</feature>
<feature type="compositionally biased region" description="Basic residues" evidence="6">
    <location>
        <begin position="275"/>
        <end position="296"/>
    </location>
</feature>
<comment type="caution">
    <text evidence="8">The sequence shown here is derived from an EMBL/GenBank/DDBJ whole genome shotgun (WGS) entry which is preliminary data.</text>
</comment>
<feature type="compositionally biased region" description="Polar residues" evidence="6">
    <location>
        <begin position="475"/>
        <end position="485"/>
    </location>
</feature>
<dbReference type="AlphaFoldDB" id="A0A5N6MAW5"/>
<dbReference type="PANTHER" id="PTHR11071:SF561">
    <property type="entry name" value="PEPTIDYL-PROLYL CIS-TRANS ISOMERASE D-RELATED"/>
    <property type="match status" value="1"/>
</dbReference>
<feature type="compositionally biased region" description="Basic residues" evidence="6">
    <location>
        <begin position="721"/>
        <end position="730"/>
    </location>
</feature>
<accession>A0A5N6MAW5</accession>
<organism evidence="8 9">
    <name type="scientific">Mikania micrantha</name>
    <name type="common">bitter vine</name>
    <dbReference type="NCBI Taxonomy" id="192012"/>
    <lineage>
        <taxon>Eukaryota</taxon>
        <taxon>Viridiplantae</taxon>
        <taxon>Streptophyta</taxon>
        <taxon>Embryophyta</taxon>
        <taxon>Tracheophyta</taxon>
        <taxon>Spermatophyta</taxon>
        <taxon>Magnoliopsida</taxon>
        <taxon>eudicotyledons</taxon>
        <taxon>Gunneridae</taxon>
        <taxon>Pentapetalae</taxon>
        <taxon>asterids</taxon>
        <taxon>campanulids</taxon>
        <taxon>Asterales</taxon>
        <taxon>Asteraceae</taxon>
        <taxon>Asteroideae</taxon>
        <taxon>Heliantheae alliance</taxon>
        <taxon>Eupatorieae</taxon>
        <taxon>Mikania</taxon>
    </lineage>
</organism>
<feature type="region of interest" description="Disordered" evidence="6">
    <location>
        <begin position="255"/>
        <end position="814"/>
    </location>
</feature>
<feature type="region of interest" description="Disordered" evidence="6">
    <location>
        <begin position="15"/>
        <end position="37"/>
    </location>
</feature>
<evidence type="ECO:0000256" key="1">
    <source>
        <dbReference type="ARBA" id="ARBA00000971"/>
    </source>
</evidence>
<evidence type="ECO:0000256" key="3">
    <source>
        <dbReference type="ARBA" id="ARBA00013194"/>
    </source>
</evidence>
<sequence>MMRWMMERMAASTGMDVPVYPGPGHDQDPGGERHSPKQFAENHVLNPAHAPLFTQERVLEECWIDWFTNTKKMSNKNPLVYFDVSIDGNPVERMVFELFSDTVPKTAENFRALCTGEKGSSQKTGRPLHFKGSFFHRIIKGSLAQGGDFLKRDGCHGESIYGGKFPDESSKLKHDAPGLLTMAIADRDSRGSLFNITFAANRHLDRKYVVFGKLVQGVHVLKKMENVGDADGQPTVTVKIIYCGEISVNENRSFDKKAASKKTGKDVSLEVHSHEVRRKGKHKKSSKDRRKKRKKYSSTESDSSSDMDSVSSDSDSECDSDISSSSSASSSSSDLSSSSDDRRKRKKRHFKRNRHKRGRRRDKRHAKKRMKRDRKSYRKSKRSSDSVSESESGNEHGAEDNGDARKLNQKKIDLAKITDGNQSPSAEFEDVPGRHKTGYAYEREEDEYPKENVNRPSNDADVVNGVGISDVVDNQPHNSRSLSKSSQRDMSKSLSVSPGRNLNVSLRRNLSRSPSASGSSRRATLLKNQSPVRSERSSKSPVRSISRSPVGAKKIRSISPSPVRSQVRRTISRSPTPSPPRSGKSSPKSVSRSPVRSSRKSYSRSPVKSSKRSLNRSPGRAPLRRNPSQSPLRPPVRSSHHSYSRSPVAGRRGRSPSTSISPDGSPKRIRRRRGFSNRYSYAGRYHSPDLSPVRSYQYGRSDRDRYSSYRRRSPLRDRSPPRYRARRSRTRSPSVSRSPVRYRRHYSPSSLVERRRLPRSRTPPSRSRSPYEPRSPSPRRTSMSRSRSRSSSRSLPAKKRPVSYGDRSPDSGKK</sequence>
<comment type="catalytic activity">
    <reaction evidence="1">
        <text>[protein]-peptidylproline (omega=180) = [protein]-peptidylproline (omega=0)</text>
        <dbReference type="Rhea" id="RHEA:16237"/>
        <dbReference type="Rhea" id="RHEA-COMP:10747"/>
        <dbReference type="Rhea" id="RHEA-COMP:10748"/>
        <dbReference type="ChEBI" id="CHEBI:83833"/>
        <dbReference type="ChEBI" id="CHEBI:83834"/>
        <dbReference type="EC" id="5.2.1.8"/>
    </reaction>
</comment>
<dbReference type="InterPro" id="IPR029000">
    <property type="entry name" value="Cyclophilin-like_dom_sf"/>
</dbReference>
<protein>
    <recommendedName>
        <fullName evidence="3">peptidylprolyl isomerase</fullName>
        <ecNumber evidence="3">5.2.1.8</ecNumber>
    </recommendedName>
</protein>
<feature type="domain" description="PPIase cyclophilin-type" evidence="7">
    <location>
        <begin position="81"/>
        <end position="245"/>
    </location>
</feature>
<keyword evidence="5" id="KW-0413">Isomerase</keyword>
<dbReference type="EC" id="5.2.1.8" evidence="3"/>
<gene>
    <name evidence="8" type="ORF">E3N88_33306</name>
</gene>
<evidence type="ECO:0000313" key="9">
    <source>
        <dbReference type="Proteomes" id="UP000326396"/>
    </source>
</evidence>
<dbReference type="FunFam" id="2.40.100.10:FF:000022">
    <property type="entry name" value="Peptidyl-prolyl cis-trans isomerase CYP95"/>
    <property type="match status" value="1"/>
</dbReference>
<dbReference type="GO" id="GO:0005737">
    <property type="term" value="C:cytoplasm"/>
    <property type="evidence" value="ECO:0007669"/>
    <property type="project" value="TreeGrafter"/>
</dbReference>
<dbReference type="PANTHER" id="PTHR11071">
    <property type="entry name" value="PEPTIDYL-PROLYL CIS-TRANS ISOMERASE"/>
    <property type="match status" value="1"/>
</dbReference>
<feature type="compositionally biased region" description="Basic and acidic residues" evidence="6">
    <location>
        <begin position="25"/>
        <end position="35"/>
    </location>
</feature>